<dbReference type="AlphaFoldDB" id="A0A4Y1ZNR5"/>
<organism evidence="1 2">
    <name type="scientific">Araneus ventricosus</name>
    <name type="common">Orbweaver spider</name>
    <name type="synonym">Epeira ventricosa</name>
    <dbReference type="NCBI Taxonomy" id="182803"/>
    <lineage>
        <taxon>Eukaryota</taxon>
        <taxon>Metazoa</taxon>
        <taxon>Ecdysozoa</taxon>
        <taxon>Arthropoda</taxon>
        <taxon>Chelicerata</taxon>
        <taxon>Arachnida</taxon>
        <taxon>Araneae</taxon>
        <taxon>Araneomorphae</taxon>
        <taxon>Entelegynae</taxon>
        <taxon>Araneoidea</taxon>
        <taxon>Araneidae</taxon>
        <taxon>Araneus</taxon>
    </lineage>
</organism>
<sequence>MKLWAVFNRLENTHDADKNRQQRQFKPLRRDFDGDAVRLPLYRNPVYDQLSQPSRATKLSVECRCANAQDNTTIALV</sequence>
<accession>A0A4Y1ZNR5</accession>
<keyword evidence="2" id="KW-1185">Reference proteome</keyword>
<comment type="caution">
    <text evidence="1">The sequence shown here is derived from an EMBL/GenBank/DDBJ whole genome shotgun (WGS) entry which is preliminary data.</text>
</comment>
<protein>
    <submittedName>
        <fullName evidence="1">Uncharacterized protein</fullName>
    </submittedName>
</protein>
<evidence type="ECO:0000313" key="2">
    <source>
        <dbReference type="Proteomes" id="UP000499080"/>
    </source>
</evidence>
<gene>
    <name evidence="1" type="ORF">AVEN_154630_1</name>
</gene>
<dbReference type="Proteomes" id="UP000499080">
    <property type="component" value="Unassembled WGS sequence"/>
</dbReference>
<name>A0A4Y1ZNR5_ARAVE</name>
<evidence type="ECO:0000313" key="1">
    <source>
        <dbReference type="EMBL" id="GBL60647.1"/>
    </source>
</evidence>
<proteinExistence type="predicted"/>
<reference evidence="1 2" key="1">
    <citation type="journal article" date="2019" name="Sci. Rep.">
        <title>Orb-weaving spider Araneus ventricosus genome elucidates the spidroin gene catalogue.</title>
        <authorList>
            <person name="Kono N."/>
            <person name="Nakamura H."/>
            <person name="Ohtoshi R."/>
            <person name="Moran D.A.P."/>
            <person name="Shinohara A."/>
            <person name="Yoshida Y."/>
            <person name="Fujiwara M."/>
            <person name="Mori M."/>
            <person name="Tomita M."/>
            <person name="Arakawa K."/>
        </authorList>
    </citation>
    <scope>NUCLEOTIDE SEQUENCE [LARGE SCALE GENOMIC DNA]</scope>
</reference>
<dbReference type="EMBL" id="BGPR01076348">
    <property type="protein sequence ID" value="GBL60647.1"/>
    <property type="molecule type" value="Genomic_DNA"/>
</dbReference>